<protein>
    <recommendedName>
        <fullName evidence="8">Reverse transcriptase domain-containing protein</fullName>
    </recommendedName>
</protein>
<evidence type="ECO:0000256" key="4">
    <source>
        <dbReference type="ARBA" id="ARBA00022759"/>
    </source>
</evidence>
<proteinExistence type="predicted"/>
<dbReference type="Proteomes" id="UP001187531">
    <property type="component" value="Unassembled WGS sequence"/>
</dbReference>
<evidence type="ECO:0000256" key="1">
    <source>
        <dbReference type="ARBA" id="ARBA00022679"/>
    </source>
</evidence>
<sequence>MAIKRPHHPTPTFDEAVLKHSGAKYFTKLDARHGYWSLELDEESSELTTFNTPYGRYKFKRMPFGLISAQDEFQRRMEEAFEGIRGFSVIVDDIIISGRTDEEHDSNVRSALIRAREKCVKLNLQKCVFKSDSIPYFGHIISEAGIHPDPWKVRALKEMRIPSTKDELQTVLGMMNYLARYIPNLSSLNQPLRKLANQREFKWEEEHNSAFTNIKESICDSLSFLDPTSGNIELQVDASKFGLGATILQNGKTVSFASRSLNCTEQNYSQIEKELYAILFGCLHYHQYLYGQKFIVVSDHKPLQVVLNRPISKSSPRLQRMLLKIQPYDFTVIFRPGKEIPVADALSRLYLPEEDTETQMEIESSPDAAEALETPHGESKGNPHAEALTSSPITAFAALTPPPKTPDLNSRPTSHDLSPAFHTPIPVPSTSRTTHADLQGALYSTRSGRCVKPVKKLNLEVSKSPRKTWELINSCLNRSPKTSKPSEIKDAHGHIIERELEIANYMNLHFASIGHSVANKLQHNLPYGQCDYRTYLVKPSIKSMFLTPVTEKELANIGVLEVLASLLKPSEMDCAFNSFIFWPDSKPEILNEAAFILSNITAGNDRHIQSVVHSGCFDHLVKVFYNGSIDLRTQAFWCIYDIIIGGNLENLCSFILNGSLFETFAIREMFETNDEELLTTLLRLMEFLLK</sequence>
<dbReference type="PROSITE" id="PS50878">
    <property type="entry name" value="RT_POL"/>
    <property type="match status" value="1"/>
</dbReference>
<dbReference type="InterPro" id="IPR041373">
    <property type="entry name" value="RT_RNaseH"/>
</dbReference>
<dbReference type="SMART" id="SM00185">
    <property type="entry name" value="ARM"/>
    <property type="match status" value="2"/>
</dbReference>
<keyword evidence="2" id="KW-0548">Nucleotidyltransferase</keyword>
<feature type="domain" description="Reverse transcriptase" evidence="8">
    <location>
        <begin position="1"/>
        <end position="141"/>
    </location>
</feature>
<dbReference type="SUPFAM" id="SSF56672">
    <property type="entry name" value="DNA/RNA polymerases"/>
    <property type="match status" value="1"/>
</dbReference>
<keyword evidence="6" id="KW-0695">RNA-directed DNA polymerase</keyword>
<evidence type="ECO:0000313" key="9">
    <source>
        <dbReference type="EMBL" id="KAK2702742.1"/>
    </source>
</evidence>
<evidence type="ECO:0000259" key="8">
    <source>
        <dbReference type="PROSITE" id="PS50878"/>
    </source>
</evidence>
<keyword evidence="1" id="KW-0808">Transferase</keyword>
<accession>A0AA88HCE5</accession>
<dbReference type="InterPro" id="IPR000477">
    <property type="entry name" value="RT_dom"/>
</dbReference>
<feature type="compositionally biased region" description="Basic and acidic residues" evidence="7">
    <location>
        <begin position="373"/>
        <end position="383"/>
    </location>
</feature>
<dbReference type="CDD" id="cd09274">
    <property type="entry name" value="RNase_HI_RT_Ty3"/>
    <property type="match status" value="1"/>
</dbReference>
<dbReference type="FunFam" id="3.10.20.370:FF:000001">
    <property type="entry name" value="Retrovirus-related Pol polyprotein from transposon 17.6-like protein"/>
    <property type="match status" value="1"/>
</dbReference>
<dbReference type="GO" id="GO:0016787">
    <property type="term" value="F:hydrolase activity"/>
    <property type="evidence" value="ECO:0007669"/>
    <property type="project" value="UniProtKB-KW"/>
</dbReference>
<evidence type="ECO:0000256" key="3">
    <source>
        <dbReference type="ARBA" id="ARBA00022722"/>
    </source>
</evidence>
<dbReference type="InterPro" id="IPR043128">
    <property type="entry name" value="Rev_trsase/Diguanyl_cyclase"/>
</dbReference>
<dbReference type="Gene3D" id="3.10.10.10">
    <property type="entry name" value="HIV Type 1 Reverse Transcriptase, subunit A, domain 1"/>
    <property type="match status" value="1"/>
</dbReference>
<dbReference type="Gene3D" id="1.25.10.10">
    <property type="entry name" value="Leucine-rich Repeat Variant"/>
    <property type="match status" value="1"/>
</dbReference>
<organism evidence="9 10">
    <name type="scientific">Artemia franciscana</name>
    <name type="common">Brine shrimp</name>
    <name type="synonym">Artemia sanfranciscana</name>
    <dbReference type="NCBI Taxonomy" id="6661"/>
    <lineage>
        <taxon>Eukaryota</taxon>
        <taxon>Metazoa</taxon>
        <taxon>Ecdysozoa</taxon>
        <taxon>Arthropoda</taxon>
        <taxon>Crustacea</taxon>
        <taxon>Branchiopoda</taxon>
        <taxon>Anostraca</taxon>
        <taxon>Artemiidae</taxon>
        <taxon>Artemia</taxon>
    </lineage>
</organism>
<dbReference type="EMBL" id="JAVRJZ010000181">
    <property type="protein sequence ID" value="KAK2702742.1"/>
    <property type="molecule type" value="Genomic_DNA"/>
</dbReference>
<dbReference type="InterPro" id="IPR000225">
    <property type="entry name" value="Armadillo"/>
</dbReference>
<feature type="non-terminal residue" evidence="9">
    <location>
        <position position="1"/>
    </location>
</feature>
<dbReference type="PANTHER" id="PTHR37984">
    <property type="entry name" value="PROTEIN CBG26694"/>
    <property type="match status" value="1"/>
</dbReference>
<dbReference type="GO" id="GO:0004519">
    <property type="term" value="F:endonuclease activity"/>
    <property type="evidence" value="ECO:0007669"/>
    <property type="project" value="UniProtKB-KW"/>
</dbReference>
<dbReference type="AlphaFoldDB" id="A0AA88HCE5"/>
<dbReference type="PANTHER" id="PTHR37984:SF5">
    <property type="entry name" value="PROTEIN NYNRIN-LIKE"/>
    <property type="match status" value="1"/>
</dbReference>
<name>A0AA88HCE5_ARTSF</name>
<feature type="region of interest" description="Disordered" evidence="7">
    <location>
        <begin position="355"/>
        <end position="386"/>
    </location>
</feature>
<dbReference type="CDD" id="cd01647">
    <property type="entry name" value="RT_LTR"/>
    <property type="match status" value="1"/>
</dbReference>
<evidence type="ECO:0000256" key="7">
    <source>
        <dbReference type="SAM" id="MobiDB-lite"/>
    </source>
</evidence>
<keyword evidence="5" id="KW-0378">Hydrolase</keyword>
<evidence type="ECO:0000313" key="10">
    <source>
        <dbReference type="Proteomes" id="UP001187531"/>
    </source>
</evidence>
<dbReference type="InterPro" id="IPR050951">
    <property type="entry name" value="Retrovirus_Pol_polyprotein"/>
</dbReference>
<dbReference type="Gene3D" id="3.30.70.270">
    <property type="match status" value="2"/>
</dbReference>
<evidence type="ECO:0000256" key="5">
    <source>
        <dbReference type="ARBA" id="ARBA00022801"/>
    </source>
</evidence>
<dbReference type="SUPFAM" id="SSF48371">
    <property type="entry name" value="ARM repeat"/>
    <property type="match status" value="1"/>
</dbReference>
<dbReference type="Pfam" id="PF00078">
    <property type="entry name" value="RVT_1"/>
    <property type="match status" value="1"/>
</dbReference>
<dbReference type="InterPro" id="IPR043502">
    <property type="entry name" value="DNA/RNA_pol_sf"/>
</dbReference>
<evidence type="ECO:0000256" key="6">
    <source>
        <dbReference type="ARBA" id="ARBA00022918"/>
    </source>
</evidence>
<reference evidence="9" key="1">
    <citation type="submission" date="2023-07" db="EMBL/GenBank/DDBJ databases">
        <title>Chromosome-level genome assembly of Artemia franciscana.</title>
        <authorList>
            <person name="Jo E."/>
        </authorList>
    </citation>
    <scope>NUCLEOTIDE SEQUENCE</scope>
    <source>
        <tissue evidence="9">Whole body</tissue>
    </source>
</reference>
<keyword evidence="10" id="KW-1185">Reference proteome</keyword>
<dbReference type="InterPro" id="IPR011989">
    <property type="entry name" value="ARM-like"/>
</dbReference>
<keyword evidence="3" id="KW-0540">Nuclease</keyword>
<gene>
    <name evidence="9" type="ORF">QYM36_018652</name>
</gene>
<dbReference type="Pfam" id="PF17917">
    <property type="entry name" value="RT_RNaseH"/>
    <property type="match status" value="1"/>
</dbReference>
<keyword evidence="4" id="KW-0255">Endonuclease</keyword>
<evidence type="ECO:0000256" key="2">
    <source>
        <dbReference type="ARBA" id="ARBA00022695"/>
    </source>
</evidence>
<dbReference type="GO" id="GO:0003964">
    <property type="term" value="F:RNA-directed DNA polymerase activity"/>
    <property type="evidence" value="ECO:0007669"/>
    <property type="project" value="UniProtKB-KW"/>
</dbReference>
<dbReference type="InterPro" id="IPR016024">
    <property type="entry name" value="ARM-type_fold"/>
</dbReference>
<comment type="caution">
    <text evidence="9">The sequence shown here is derived from an EMBL/GenBank/DDBJ whole genome shotgun (WGS) entry which is preliminary data.</text>
</comment>